<accession>A0A8J6FAW5</accession>
<comment type="caution">
    <text evidence="1">The sequence shown here is derived from an EMBL/GenBank/DDBJ whole genome shotgun (WGS) entry which is preliminary data.</text>
</comment>
<sequence length="79" mass="8789">MFSPLCNLQLRQGRSLHVNLNEHLHISFSPLTTSTSHNTIERQRPLLVALLCSHQALSICNAVEGILAVMIPDVRECLS</sequence>
<reference evidence="1" key="1">
    <citation type="thesis" date="2020" institute="ProQuest LLC" country="789 East Eisenhower Parkway, Ann Arbor, MI, USA">
        <title>Comparative Genomics and Chromosome Evolution.</title>
        <authorList>
            <person name="Mudd A.B."/>
        </authorList>
    </citation>
    <scope>NUCLEOTIDE SEQUENCE</scope>
    <source>
        <strain evidence="1">HN-11 Male</strain>
        <tissue evidence="1">Kidney and liver</tissue>
    </source>
</reference>
<dbReference type="Proteomes" id="UP000770717">
    <property type="component" value="Unassembled WGS sequence"/>
</dbReference>
<evidence type="ECO:0000313" key="2">
    <source>
        <dbReference type="Proteomes" id="UP000770717"/>
    </source>
</evidence>
<gene>
    <name evidence="1" type="ORF">GDO78_009729</name>
</gene>
<protein>
    <submittedName>
        <fullName evidence="1">Uncharacterized protein</fullName>
    </submittedName>
</protein>
<keyword evidence="2" id="KW-1185">Reference proteome</keyword>
<name>A0A8J6FAW5_ELECQ</name>
<organism evidence="1 2">
    <name type="scientific">Eleutherodactylus coqui</name>
    <name type="common">Puerto Rican coqui</name>
    <dbReference type="NCBI Taxonomy" id="57060"/>
    <lineage>
        <taxon>Eukaryota</taxon>
        <taxon>Metazoa</taxon>
        <taxon>Chordata</taxon>
        <taxon>Craniata</taxon>
        <taxon>Vertebrata</taxon>
        <taxon>Euteleostomi</taxon>
        <taxon>Amphibia</taxon>
        <taxon>Batrachia</taxon>
        <taxon>Anura</taxon>
        <taxon>Neobatrachia</taxon>
        <taxon>Hyloidea</taxon>
        <taxon>Eleutherodactylidae</taxon>
        <taxon>Eleutherodactylinae</taxon>
        <taxon>Eleutherodactylus</taxon>
        <taxon>Eleutherodactylus</taxon>
    </lineage>
</organism>
<dbReference type="EMBL" id="WNTK01000005">
    <property type="protein sequence ID" value="KAG9483971.1"/>
    <property type="molecule type" value="Genomic_DNA"/>
</dbReference>
<proteinExistence type="predicted"/>
<dbReference type="AlphaFoldDB" id="A0A8J6FAW5"/>
<evidence type="ECO:0000313" key="1">
    <source>
        <dbReference type="EMBL" id="KAG9483971.1"/>
    </source>
</evidence>